<sequence length="655" mass="75143">MMARNSQEVRNKAPSTREPVASPKPESKSTTDAQTERAKGIWEIGADGVNRCYIESVPVEILDIVIRLSITNPITTRSRRGLKVDRTVHAVFTSPPVDKVAQHRLRSVCRTWAKIIDATLREVHFNGNRAPGPMFQWDENMLEEEIRVSALIDDNADEIIPDEVRRTRLDLERIPAGVPINLTLIKPRYDARPEPKGSTRGAGFMRPGVTDMVNSVHKRDIATLTVHDDCDTAWAQRLLDDEAERADQYWQDENLTQAIAIMKNFHDVYEKMHATQPPKPYKTRRRTALAKKEDEKVWKKLHTLRLMFTKDRSPADPVFIKLSPHNFPALRRVELHLNEEQPLHLWVLPYSQLTHLTIGHDGPSNFILLAILKLARLSLESLTVRAVSEYAIYGRYKYERQDPPIEFPKLQVLRVCARNNQEALEQFLGALTCRNLRTFGIRTEENAYDIGSLTPALKLIERSGCTLRELYIDTEERRSLSDSRALETLMRDHSDALEILHLHGGLFNFDWLNDLTAPRLRELDFICFGIRDRKRGSYFGEKPRPEAKDFALRLFRWIRDWATAGGGSLDTQNSKSRHSQLAVRFCAAPDDVGYYGFYGSLDFLEAISPPQEVESIQKELVVAGMMVEVEWWVGEWDVPGYNEQPSEQEEVEAKQ</sequence>
<feature type="region of interest" description="Disordered" evidence="1">
    <location>
        <begin position="1"/>
        <end position="36"/>
    </location>
</feature>
<reference evidence="2 3" key="1">
    <citation type="submission" date="2020-07" db="EMBL/GenBank/DDBJ databases">
        <title>Comparative genomics of pyrophilous fungi reveals a link between fire events and developmental genes.</title>
        <authorList>
            <consortium name="DOE Joint Genome Institute"/>
            <person name="Steindorff A.S."/>
            <person name="Carver A."/>
            <person name="Calhoun S."/>
            <person name="Stillman K."/>
            <person name="Liu H."/>
            <person name="Lipzen A."/>
            <person name="Pangilinan J."/>
            <person name="Labutti K."/>
            <person name="Bruns T.D."/>
            <person name="Grigoriev I.V."/>
        </authorList>
    </citation>
    <scope>NUCLEOTIDE SEQUENCE [LARGE SCALE GENOMIC DNA]</scope>
    <source>
        <strain evidence="2 3">CBS 144469</strain>
    </source>
</reference>
<dbReference type="EMBL" id="JACGCI010000108">
    <property type="protein sequence ID" value="KAF6745257.1"/>
    <property type="molecule type" value="Genomic_DNA"/>
</dbReference>
<evidence type="ECO:0000313" key="3">
    <source>
        <dbReference type="Proteomes" id="UP000521943"/>
    </source>
</evidence>
<evidence type="ECO:0000256" key="1">
    <source>
        <dbReference type="SAM" id="MobiDB-lite"/>
    </source>
</evidence>
<dbReference type="OrthoDB" id="3083070at2759"/>
<gene>
    <name evidence="2" type="ORF">DFP72DRAFT_1051487</name>
</gene>
<feature type="compositionally biased region" description="Basic and acidic residues" evidence="1">
    <location>
        <begin position="25"/>
        <end position="36"/>
    </location>
</feature>
<comment type="caution">
    <text evidence="2">The sequence shown here is derived from an EMBL/GenBank/DDBJ whole genome shotgun (WGS) entry which is preliminary data.</text>
</comment>
<dbReference type="AlphaFoldDB" id="A0A8H6HFK9"/>
<dbReference type="Proteomes" id="UP000521943">
    <property type="component" value="Unassembled WGS sequence"/>
</dbReference>
<evidence type="ECO:0000313" key="2">
    <source>
        <dbReference type="EMBL" id="KAF6745257.1"/>
    </source>
</evidence>
<accession>A0A8H6HFK9</accession>
<keyword evidence="3" id="KW-1185">Reference proteome</keyword>
<protein>
    <submittedName>
        <fullName evidence="2">Uncharacterized protein</fullName>
    </submittedName>
</protein>
<name>A0A8H6HFK9_9AGAR</name>
<proteinExistence type="predicted"/>
<organism evidence="2 3">
    <name type="scientific">Ephemerocybe angulata</name>
    <dbReference type="NCBI Taxonomy" id="980116"/>
    <lineage>
        <taxon>Eukaryota</taxon>
        <taxon>Fungi</taxon>
        <taxon>Dikarya</taxon>
        <taxon>Basidiomycota</taxon>
        <taxon>Agaricomycotina</taxon>
        <taxon>Agaricomycetes</taxon>
        <taxon>Agaricomycetidae</taxon>
        <taxon>Agaricales</taxon>
        <taxon>Agaricineae</taxon>
        <taxon>Psathyrellaceae</taxon>
        <taxon>Ephemerocybe</taxon>
    </lineage>
</organism>